<evidence type="ECO:0000313" key="6">
    <source>
        <dbReference type="EMBL" id="MBC9929327.1"/>
    </source>
</evidence>
<reference evidence="6 7" key="1">
    <citation type="submission" date="2020-09" db="EMBL/GenBank/DDBJ databases">
        <title>Genome sequences of type strains of Chitinophaga qingshengii and Chitinophaga varians.</title>
        <authorList>
            <person name="Kittiwongwattana C."/>
        </authorList>
    </citation>
    <scope>NUCLEOTIDE SEQUENCE [LARGE SCALE GENOMIC DNA]</scope>
    <source>
        <strain evidence="6 7">JCM 30026</strain>
    </source>
</reference>
<name>A0ABR7TG01_9BACT</name>
<keyword evidence="2" id="KW-0846">Cobalamin</keyword>
<accession>A0ABR7TG01</accession>
<evidence type="ECO:0000256" key="2">
    <source>
        <dbReference type="ARBA" id="ARBA00022628"/>
    </source>
</evidence>
<dbReference type="InterPro" id="IPR036724">
    <property type="entry name" value="Cobalamin-bd_sf"/>
</dbReference>
<comment type="caution">
    <text evidence="6">The sequence shown here is derived from an EMBL/GenBank/DDBJ whole genome shotgun (WGS) entry which is preliminary data.</text>
</comment>
<evidence type="ECO:0000313" key="7">
    <source>
        <dbReference type="Proteomes" id="UP000659124"/>
    </source>
</evidence>
<dbReference type="Gene3D" id="3.40.50.280">
    <property type="entry name" value="Cobalamin-binding domain"/>
    <property type="match status" value="1"/>
</dbReference>
<sequence>MKEQFNPADYRIVIGTYGDDSHNVGRSLIALALQEKGYQIIDLKLQNKFSHFLEAAKYGHAILISSLNGHANGLLHEDQRREMAGFEAARGRRLWYIGGNLCIHEDPQQVCARFREMGFTEAYAKPGDFDLDIFLERLEKDLSSLGIVSVENGFSLKKPVAHVPSNNRNDVLQEHDAAVGPLAETARRQQQITTRFAIVLQEAKKAGKTLIHPRCGVPSVEGQAVLFRKLKEAGADCLSVQVDSSTRHHQFKDVDELLAAGKEMNGYPLINFGVPRNKELIDRFPDVPLQVRHGSYDGRLLAEAGFASGFTAIEGGAICYNVPYFTDVSLESSIRTWQYVDRLSGDLTREGWPIDREFFGTLTATLIEPSIAISVNILEALLAAQNGVKYLSLGYAEQGNREQDIAAIHALEMLTQEYLQKYGHHDVYTSTVFHTYMAAFPLNQQMSEEIIIESAVTARLAGATRIMTKSPVESVNVPLEEANVKGVELTRIGFELSGSYDPVKVAYERAMIERSVRSMVDSILGTGDGDPAKSIINAFACGYIDVPFSPSIYNAGKVKTLRDKDGAVRYFDPGNTLVPGDVLKEHRKLLEGRSGSYFQMLKEDLNHIHLSQISGWPLHDYYSATHYNPRVSRPVFPWL</sequence>
<dbReference type="NCBIfam" id="TIGR01503">
    <property type="entry name" value="MthylAspMut_E"/>
    <property type="match status" value="1"/>
</dbReference>
<feature type="domain" description="B12-binding" evidence="5">
    <location>
        <begin position="9"/>
        <end position="145"/>
    </location>
</feature>
<dbReference type="Gene3D" id="3.20.20.240">
    <property type="entry name" value="Methylmalonyl-CoA mutase"/>
    <property type="match status" value="1"/>
</dbReference>
<keyword evidence="7" id="KW-1185">Reference proteome</keyword>
<dbReference type="Proteomes" id="UP000659124">
    <property type="component" value="Unassembled WGS sequence"/>
</dbReference>
<gene>
    <name evidence="6" type="ORF">ICL07_03015</name>
</gene>
<dbReference type="PROSITE" id="PS51332">
    <property type="entry name" value="B12_BINDING"/>
    <property type="match status" value="1"/>
</dbReference>
<evidence type="ECO:0000256" key="3">
    <source>
        <dbReference type="ARBA" id="ARBA00023235"/>
    </source>
</evidence>
<dbReference type="RefSeq" id="WP_188086462.1">
    <property type="nucleotide sequence ID" value="NZ_JACVFC010000001.1"/>
</dbReference>
<dbReference type="Gene3D" id="3.90.970.10">
    <property type="match status" value="1"/>
</dbReference>
<proteinExistence type="predicted"/>
<dbReference type="InterPro" id="IPR016176">
    <property type="entry name" value="Cbl-dep_enz_cat"/>
</dbReference>
<protein>
    <submittedName>
        <fullName evidence="6">Methylaspartate mutase subunit E</fullName>
        <ecNumber evidence="6">5.4.99.1</ecNumber>
    </submittedName>
</protein>
<dbReference type="SUPFAM" id="SSF51703">
    <property type="entry name" value="Cobalamin (vitamin B12)-dependent enzymes"/>
    <property type="match status" value="1"/>
</dbReference>
<dbReference type="EC" id="5.4.99.1" evidence="6"/>
<keyword evidence="4" id="KW-0170">Cobalt</keyword>
<dbReference type="GO" id="GO:0050097">
    <property type="term" value="F:methylaspartate mutase activity"/>
    <property type="evidence" value="ECO:0007669"/>
    <property type="project" value="UniProtKB-EC"/>
</dbReference>
<dbReference type="InterPro" id="IPR014714">
    <property type="entry name" value="Glu_mut_E_C_dom_sf"/>
</dbReference>
<dbReference type="InterPro" id="IPR006396">
    <property type="entry name" value="Glu_mut_E"/>
</dbReference>
<evidence type="ECO:0000256" key="4">
    <source>
        <dbReference type="ARBA" id="ARBA00023285"/>
    </source>
</evidence>
<comment type="cofactor">
    <cofactor evidence="1">
        <name>adenosylcob(III)alamin</name>
        <dbReference type="ChEBI" id="CHEBI:18408"/>
    </cofactor>
</comment>
<dbReference type="InterPro" id="IPR006158">
    <property type="entry name" value="Cobalamin-bd"/>
</dbReference>
<dbReference type="SUPFAM" id="SSF52242">
    <property type="entry name" value="Cobalamin (vitamin B12)-binding domain"/>
    <property type="match status" value="1"/>
</dbReference>
<evidence type="ECO:0000259" key="5">
    <source>
        <dbReference type="PROSITE" id="PS51332"/>
    </source>
</evidence>
<organism evidence="6 7">
    <name type="scientific">Chitinophaga qingshengii</name>
    <dbReference type="NCBI Taxonomy" id="1569794"/>
    <lineage>
        <taxon>Bacteria</taxon>
        <taxon>Pseudomonadati</taxon>
        <taxon>Bacteroidota</taxon>
        <taxon>Chitinophagia</taxon>
        <taxon>Chitinophagales</taxon>
        <taxon>Chitinophagaceae</taxon>
        <taxon>Chitinophaga</taxon>
    </lineage>
</organism>
<dbReference type="Pfam" id="PF06368">
    <property type="entry name" value="Met_asp_mut_E"/>
    <property type="match status" value="1"/>
</dbReference>
<evidence type="ECO:0000256" key="1">
    <source>
        <dbReference type="ARBA" id="ARBA00001922"/>
    </source>
</evidence>
<dbReference type="EMBL" id="JACVFC010000001">
    <property type="protein sequence ID" value="MBC9929327.1"/>
    <property type="molecule type" value="Genomic_DNA"/>
</dbReference>
<keyword evidence="3 6" id="KW-0413">Isomerase</keyword>